<dbReference type="Proteomes" id="UP000613160">
    <property type="component" value="Unassembled WGS sequence"/>
</dbReference>
<evidence type="ECO:0000313" key="2">
    <source>
        <dbReference type="Proteomes" id="UP000613160"/>
    </source>
</evidence>
<evidence type="ECO:0000313" key="1">
    <source>
        <dbReference type="EMBL" id="GGD20075.1"/>
    </source>
</evidence>
<name>A0A917DAV7_9HYPH</name>
<dbReference type="Pfam" id="PF22014">
    <property type="entry name" value="DUF6932"/>
    <property type="match status" value="1"/>
</dbReference>
<proteinExistence type="predicted"/>
<reference evidence="1" key="2">
    <citation type="submission" date="2020-09" db="EMBL/GenBank/DDBJ databases">
        <authorList>
            <person name="Sun Q."/>
            <person name="Zhou Y."/>
        </authorList>
    </citation>
    <scope>NUCLEOTIDE SEQUENCE</scope>
    <source>
        <strain evidence="1">CGMCC 1.15493</strain>
    </source>
</reference>
<dbReference type="InterPro" id="IPR053860">
    <property type="entry name" value="DUF6932"/>
</dbReference>
<sequence length="145" mass="16599">MRFATTPERRTILEGLLDYRHALNAIGFNDGYQWLDGSFVEDVETLEGRPPNDIDVLTVVRRPIGVNDFATLVATNINLFDPGLTKRVYRTDGYIVDLEKPPHLLVNDIVYWYGLFSHKRKTSLWKGMLSVPFDVADDVFARVLL</sequence>
<keyword evidence="2" id="KW-1185">Reference proteome</keyword>
<reference evidence="1" key="1">
    <citation type="journal article" date="2014" name="Int. J. Syst. Evol. Microbiol.">
        <title>Complete genome sequence of Corynebacterium casei LMG S-19264T (=DSM 44701T), isolated from a smear-ripened cheese.</title>
        <authorList>
            <consortium name="US DOE Joint Genome Institute (JGI-PGF)"/>
            <person name="Walter F."/>
            <person name="Albersmeier A."/>
            <person name="Kalinowski J."/>
            <person name="Ruckert C."/>
        </authorList>
    </citation>
    <scope>NUCLEOTIDE SEQUENCE</scope>
    <source>
        <strain evidence="1">CGMCC 1.15493</strain>
    </source>
</reference>
<accession>A0A917DAV7</accession>
<organism evidence="1 2">
    <name type="scientific">Aureimonas glaciei</name>
    <dbReference type="NCBI Taxonomy" id="1776957"/>
    <lineage>
        <taxon>Bacteria</taxon>
        <taxon>Pseudomonadati</taxon>
        <taxon>Pseudomonadota</taxon>
        <taxon>Alphaproteobacteria</taxon>
        <taxon>Hyphomicrobiales</taxon>
        <taxon>Aurantimonadaceae</taxon>
        <taxon>Aureimonas</taxon>
    </lineage>
</organism>
<gene>
    <name evidence="1" type="ORF">GCM10011335_23740</name>
</gene>
<comment type="caution">
    <text evidence="1">The sequence shown here is derived from an EMBL/GenBank/DDBJ whole genome shotgun (WGS) entry which is preliminary data.</text>
</comment>
<dbReference type="EMBL" id="BMJJ01000005">
    <property type="protein sequence ID" value="GGD20075.1"/>
    <property type="molecule type" value="Genomic_DNA"/>
</dbReference>
<protein>
    <submittedName>
        <fullName evidence="1">Uncharacterized protein</fullName>
    </submittedName>
</protein>
<dbReference type="AlphaFoldDB" id="A0A917DAV7"/>